<accession>A0AAV9J234</accession>
<keyword evidence="2" id="KW-1185">Reference proteome</keyword>
<proteinExistence type="predicted"/>
<dbReference type="Proteomes" id="UP001301350">
    <property type="component" value="Unassembled WGS sequence"/>
</dbReference>
<comment type="caution">
    <text evidence="1">The sequence shown here is derived from an EMBL/GenBank/DDBJ whole genome shotgun (WGS) entry which is preliminary data.</text>
</comment>
<gene>
    <name evidence="1" type="ORF">CDCA_CDCA19G4665</name>
</gene>
<organism evidence="1 2">
    <name type="scientific">Cyanidium caldarium</name>
    <name type="common">Red alga</name>
    <dbReference type="NCBI Taxonomy" id="2771"/>
    <lineage>
        <taxon>Eukaryota</taxon>
        <taxon>Rhodophyta</taxon>
        <taxon>Bangiophyceae</taxon>
        <taxon>Cyanidiales</taxon>
        <taxon>Cyanidiaceae</taxon>
        <taxon>Cyanidium</taxon>
    </lineage>
</organism>
<dbReference type="EMBL" id="JANCYW010000019">
    <property type="protein sequence ID" value="KAK4538640.1"/>
    <property type="molecule type" value="Genomic_DNA"/>
</dbReference>
<evidence type="ECO:0000313" key="2">
    <source>
        <dbReference type="Proteomes" id="UP001301350"/>
    </source>
</evidence>
<dbReference type="SUPFAM" id="SSF48452">
    <property type="entry name" value="TPR-like"/>
    <property type="match status" value="1"/>
</dbReference>
<evidence type="ECO:0000313" key="1">
    <source>
        <dbReference type="EMBL" id="KAK4538640.1"/>
    </source>
</evidence>
<name>A0AAV9J234_CYACA</name>
<sequence>MSCTEGAAAETPRASVWDRFRESDAQRDAFVARFRAVYSQCTDTDRRSDTRDAALDTAPALRLFSSADRIALSERARQRGNAAYRIHLYSLAYHAYTEALMYLPECARARSNRAQTCLQLAAAATSSQRARAFYAQALQDARDACALLSGGETDHPKEWPLGDVCDSPTDRQLYAKSCARAVHAARHLDDAQMTAAAALSACQRVAPPYAQRLRQEMQPHER</sequence>
<dbReference type="AlphaFoldDB" id="A0AAV9J234"/>
<reference evidence="1 2" key="1">
    <citation type="submission" date="2022-07" db="EMBL/GenBank/DDBJ databases">
        <title>Genome-wide signatures of adaptation to extreme environments.</title>
        <authorList>
            <person name="Cho C.H."/>
            <person name="Yoon H.S."/>
        </authorList>
    </citation>
    <scope>NUCLEOTIDE SEQUENCE [LARGE SCALE GENOMIC DNA]</scope>
    <source>
        <strain evidence="1 2">DBV 063 E5</strain>
    </source>
</reference>
<protein>
    <submittedName>
        <fullName evidence="1">Uncharacterized protein</fullName>
    </submittedName>
</protein>
<dbReference type="Gene3D" id="1.25.40.10">
    <property type="entry name" value="Tetratricopeptide repeat domain"/>
    <property type="match status" value="1"/>
</dbReference>
<dbReference type="InterPro" id="IPR011990">
    <property type="entry name" value="TPR-like_helical_dom_sf"/>
</dbReference>